<keyword evidence="2" id="KW-0732">Signal</keyword>
<dbReference type="Gene3D" id="1.25.40.10">
    <property type="entry name" value="Tetratricopeptide repeat domain"/>
    <property type="match status" value="2"/>
</dbReference>
<evidence type="ECO:0000256" key="1">
    <source>
        <dbReference type="PROSITE-ProRule" id="PRU00339"/>
    </source>
</evidence>
<evidence type="ECO:0000256" key="2">
    <source>
        <dbReference type="SAM" id="SignalP"/>
    </source>
</evidence>
<dbReference type="PROSITE" id="PS50005">
    <property type="entry name" value="TPR"/>
    <property type="match status" value="3"/>
</dbReference>
<gene>
    <name evidence="3" type="ORF">ACFOSU_02755</name>
</gene>
<proteinExistence type="predicted"/>
<keyword evidence="4" id="KW-1185">Reference proteome</keyword>
<keyword evidence="1" id="KW-0802">TPR repeat</keyword>
<dbReference type="RefSeq" id="WP_380686231.1">
    <property type="nucleotide sequence ID" value="NZ_JBHRSS010000001.1"/>
</dbReference>
<feature type="repeat" description="TPR" evidence="1">
    <location>
        <begin position="522"/>
        <end position="555"/>
    </location>
</feature>
<dbReference type="InterPro" id="IPR019734">
    <property type="entry name" value="TPR_rpt"/>
</dbReference>
<dbReference type="PANTHER" id="PTHR44395">
    <property type="match status" value="1"/>
</dbReference>
<comment type="caution">
    <text evidence="3">The sequence shown here is derived from an EMBL/GenBank/DDBJ whole genome shotgun (WGS) entry which is preliminary data.</text>
</comment>
<dbReference type="Pfam" id="PF13432">
    <property type="entry name" value="TPR_16"/>
    <property type="match status" value="1"/>
</dbReference>
<name>A0ABV7ELM3_9GAMM</name>
<dbReference type="SMART" id="SM00028">
    <property type="entry name" value="TPR"/>
    <property type="match status" value="8"/>
</dbReference>
<dbReference type="Pfam" id="PF13431">
    <property type="entry name" value="TPR_17"/>
    <property type="match status" value="1"/>
</dbReference>
<organism evidence="3 4">
    <name type="scientific">Salinisphaera aquimarina</name>
    <dbReference type="NCBI Taxonomy" id="2094031"/>
    <lineage>
        <taxon>Bacteria</taxon>
        <taxon>Pseudomonadati</taxon>
        <taxon>Pseudomonadota</taxon>
        <taxon>Gammaproteobacteria</taxon>
        <taxon>Salinisphaerales</taxon>
        <taxon>Salinisphaeraceae</taxon>
        <taxon>Salinisphaera</taxon>
    </lineage>
</organism>
<dbReference type="EMBL" id="JBHRSS010000001">
    <property type="protein sequence ID" value="MFC3102809.1"/>
    <property type="molecule type" value="Genomic_DNA"/>
</dbReference>
<feature type="signal peptide" evidence="2">
    <location>
        <begin position="1"/>
        <end position="19"/>
    </location>
</feature>
<sequence length="567" mass="62146">MTVALLTLSVIAVAGCASQALPERAAGMRIDASSVQSPAVTRRSAYEYHVLAGEMAIQRGNRTLAASEYVAALDYSRDPALAKRATRIALFAGDPALAYRAAGSWAASEPDSLDAQRTAARLALSNGDEKGLKVYAQSTVAAAASPDIGYRLLADVLSGESANSDLAVRTASHMAQRDSDSAPAQYALGVVALRYNRNDVAEQAAARAVALDPQWNDAVLLRAGVWIRNGESAKAQALVDDLPGNDATRAQYHMTLARLLIEADQDEAALDEFQHAIDLQPQNADARYGLAILSLSVGDLDRAETAFNALYDDNERADDAAYYLGTIHEQREEYGPAQHWYQRVENGSHAFESQVRGARMIYMQDDLAGARQRLSELRGVYPELADQLYAAEGQLLYEANEPQAALELYNQGLAELPDNAELLYGRSMAYERLDRIRAAEADLQTLLANEPDDARALNALGYLLTNHSRDFDQALAYIEQALESEPDNPAILDSLGWVHYRLGHLRKARRYLEHAYRVFPDGEVAAHLGEVLWKQGERDAARQVWQDALADDPDHAVLRATIKRLDK</sequence>
<dbReference type="SUPFAM" id="SSF48452">
    <property type="entry name" value="TPR-like"/>
    <property type="match status" value="2"/>
</dbReference>
<reference evidence="4" key="1">
    <citation type="journal article" date="2019" name="Int. J. Syst. Evol. Microbiol.">
        <title>The Global Catalogue of Microorganisms (GCM) 10K type strain sequencing project: providing services to taxonomists for standard genome sequencing and annotation.</title>
        <authorList>
            <consortium name="The Broad Institute Genomics Platform"/>
            <consortium name="The Broad Institute Genome Sequencing Center for Infectious Disease"/>
            <person name="Wu L."/>
            <person name="Ma J."/>
        </authorList>
    </citation>
    <scope>NUCLEOTIDE SEQUENCE [LARGE SCALE GENOMIC DNA]</scope>
    <source>
        <strain evidence="4">KCTC 52640</strain>
    </source>
</reference>
<feature type="repeat" description="TPR" evidence="1">
    <location>
        <begin position="250"/>
        <end position="283"/>
    </location>
</feature>
<feature type="chain" id="PRO_5046948934" evidence="2">
    <location>
        <begin position="20"/>
        <end position="567"/>
    </location>
</feature>
<dbReference type="PANTHER" id="PTHR44395:SF1">
    <property type="entry name" value="PROTEIN O-MANNOSYL-TRANSFERASE TMTC3"/>
    <property type="match status" value="1"/>
</dbReference>
<dbReference type="InterPro" id="IPR011990">
    <property type="entry name" value="TPR-like_helical_dom_sf"/>
</dbReference>
<feature type="repeat" description="TPR" evidence="1">
    <location>
        <begin position="386"/>
        <end position="419"/>
    </location>
</feature>
<evidence type="ECO:0000313" key="3">
    <source>
        <dbReference type="EMBL" id="MFC3102809.1"/>
    </source>
</evidence>
<dbReference type="Proteomes" id="UP001595462">
    <property type="component" value="Unassembled WGS sequence"/>
</dbReference>
<accession>A0ABV7ELM3</accession>
<dbReference type="Pfam" id="PF13424">
    <property type="entry name" value="TPR_12"/>
    <property type="match status" value="1"/>
</dbReference>
<protein>
    <submittedName>
        <fullName evidence="3">Tetratricopeptide repeat protein</fullName>
    </submittedName>
</protein>
<evidence type="ECO:0000313" key="4">
    <source>
        <dbReference type="Proteomes" id="UP001595462"/>
    </source>
</evidence>